<gene>
    <name evidence="2" type="ORF">DSM00_921</name>
</gene>
<name>A0A4Q0PA63_9FLAO</name>
<dbReference type="PANTHER" id="PTHR39336">
    <property type="entry name" value="PYRIDOXAMINE PHOSPHATE OXIDASE FAMILY PROTEIN (AFU_ORTHOLOGUE AFUA_6G11440)"/>
    <property type="match status" value="1"/>
</dbReference>
<dbReference type="PANTHER" id="PTHR39336:SF1">
    <property type="entry name" value="PYRIDOXAMINE PHOSPHATE OXIDASE FAMILY PROTEIN (AFU_ORTHOLOGUE AFUA_6G11440)"/>
    <property type="match status" value="1"/>
</dbReference>
<evidence type="ECO:0000313" key="3">
    <source>
        <dbReference type="Proteomes" id="UP000289238"/>
    </source>
</evidence>
<proteinExistence type="predicted"/>
<protein>
    <submittedName>
        <fullName evidence="2">Pyridoxamine 5'-phosphate oxidase</fullName>
    </submittedName>
</protein>
<dbReference type="Proteomes" id="UP000289238">
    <property type="component" value="Unassembled WGS sequence"/>
</dbReference>
<dbReference type="RefSeq" id="WP_128756848.1">
    <property type="nucleotide sequence ID" value="NZ_QOVM01000002.1"/>
</dbReference>
<keyword evidence="3" id="KW-1185">Reference proteome</keyword>
<dbReference type="InterPro" id="IPR011576">
    <property type="entry name" value="Pyridox_Oxase_N"/>
</dbReference>
<dbReference type="Gene3D" id="2.30.110.10">
    <property type="entry name" value="Electron Transport, Fmn-binding Protein, Chain A"/>
    <property type="match status" value="1"/>
</dbReference>
<dbReference type="SUPFAM" id="SSF50475">
    <property type="entry name" value="FMN-binding split barrel"/>
    <property type="match status" value="1"/>
</dbReference>
<dbReference type="InterPro" id="IPR012349">
    <property type="entry name" value="Split_barrel_FMN-bd"/>
</dbReference>
<accession>A0A4Q0PA63</accession>
<dbReference type="Pfam" id="PF01243">
    <property type="entry name" value="PNPOx_N"/>
    <property type="match status" value="1"/>
</dbReference>
<evidence type="ECO:0000313" key="2">
    <source>
        <dbReference type="EMBL" id="RXG23308.1"/>
    </source>
</evidence>
<dbReference type="AlphaFoldDB" id="A0A4Q0PA63"/>
<dbReference type="EMBL" id="QOVM01000002">
    <property type="protein sequence ID" value="RXG23308.1"/>
    <property type="molecule type" value="Genomic_DNA"/>
</dbReference>
<sequence>MGKKRPELNSQLKEFITNQKIFFVGTAANTGFVNVSPKGMSTFYILNDKEVIWLNLTGSGNESAAHVLKDPRMTIMFCSFEKNPLILRLYGTAETFHERDALFSEYLKHFEETAGARQIFKLSIELVQTSCGFGVPFMEYKGERDTLKLWAEQKGEEGIKEYWTEKNKESLDGFDTGIFN</sequence>
<reference evidence="2 3" key="1">
    <citation type="submission" date="2018-07" db="EMBL/GenBank/DDBJ databases">
        <title>Leeuwenhoekiella genomics.</title>
        <authorList>
            <person name="Tahon G."/>
            <person name="Willems A."/>
        </authorList>
    </citation>
    <scope>NUCLEOTIDE SEQUENCE [LARGE SCALE GENOMIC DNA]</scope>
    <source>
        <strain evidence="2 3">LMG 22550</strain>
    </source>
</reference>
<dbReference type="OrthoDB" id="115989at2"/>
<organism evidence="2 3">
    <name type="scientific">Leeuwenhoekiella aequorea</name>
    <dbReference type="NCBI Taxonomy" id="283736"/>
    <lineage>
        <taxon>Bacteria</taxon>
        <taxon>Pseudomonadati</taxon>
        <taxon>Bacteroidota</taxon>
        <taxon>Flavobacteriia</taxon>
        <taxon>Flavobacteriales</taxon>
        <taxon>Flavobacteriaceae</taxon>
        <taxon>Leeuwenhoekiella</taxon>
    </lineage>
</organism>
<comment type="caution">
    <text evidence="2">The sequence shown here is derived from an EMBL/GenBank/DDBJ whole genome shotgun (WGS) entry which is preliminary data.</text>
</comment>
<evidence type="ECO:0000259" key="1">
    <source>
        <dbReference type="Pfam" id="PF01243"/>
    </source>
</evidence>
<feature type="domain" description="Pyridoxamine 5'-phosphate oxidase N-terminal" evidence="1">
    <location>
        <begin position="10"/>
        <end position="131"/>
    </location>
</feature>